<proteinExistence type="predicted"/>
<protein>
    <submittedName>
        <fullName evidence="1">Uncharacterized protein</fullName>
    </submittedName>
</protein>
<dbReference type="AlphaFoldDB" id="A0A814QV70"/>
<keyword evidence="2" id="KW-1185">Reference proteome</keyword>
<dbReference type="EMBL" id="CAJNOR010001330">
    <property type="protein sequence ID" value="CAF1123227.1"/>
    <property type="molecule type" value="Genomic_DNA"/>
</dbReference>
<evidence type="ECO:0000313" key="2">
    <source>
        <dbReference type="Proteomes" id="UP000663828"/>
    </source>
</evidence>
<evidence type="ECO:0000313" key="1">
    <source>
        <dbReference type="EMBL" id="CAF1123227.1"/>
    </source>
</evidence>
<reference evidence="1" key="1">
    <citation type="submission" date="2021-02" db="EMBL/GenBank/DDBJ databases">
        <authorList>
            <person name="Nowell W R."/>
        </authorList>
    </citation>
    <scope>NUCLEOTIDE SEQUENCE</scope>
</reference>
<gene>
    <name evidence="1" type="ORF">XAT740_LOCUS19497</name>
</gene>
<name>A0A814QV70_ADIRI</name>
<organism evidence="1 2">
    <name type="scientific">Adineta ricciae</name>
    <name type="common">Rotifer</name>
    <dbReference type="NCBI Taxonomy" id="249248"/>
    <lineage>
        <taxon>Eukaryota</taxon>
        <taxon>Metazoa</taxon>
        <taxon>Spiralia</taxon>
        <taxon>Gnathifera</taxon>
        <taxon>Rotifera</taxon>
        <taxon>Eurotatoria</taxon>
        <taxon>Bdelloidea</taxon>
        <taxon>Adinetida</taxon>
        <taxon>Adinetidae</taxon>
        <taxon>Adineta</taxon>
    </lineage>
</organism>
<dbReference type="Proteomes" id="UP000663828">
    <property type="component" value="Unassembled WGS sequence"/>
</dbReference>
<comment type="caution">
    <text evidence="1">The sequence shown here is derived from an EMBL/GenBank/DDBJ whole genome shotgun (WGS) entry which is preliminary data.</text>
</comment>
<sequence>MLSICNRHFIGIGRLVMYFIDSEPIVSTNRFECGEQMPSAKQQETTIEITDTTAPITIRTIHKVRSVLLINAKPTIVTAIPIMKHIMSIKLANI</sequence>
<accession>A0A814QV70</accession>